<evidence type="ECO:0000313" key="2">
    <source>
        <dbReference type="EMBL" id="GEL54513.1"/>
    </source>
</evidence>
<keyword evidence="3" id="KW-1185">Reference proteome</keyword>
<sequence length="133" mass="14169">MQPNDVGASLGGITPCVGYTGAFPPPGDKAGRHDSKDIAMADRPRFFDDLAGVAGGAFSALTGLREEVHAMARARIDEVLSSLDLVRRDELDVARELATRARMAQEDADARIAKLEERLSDLEKAVTAPPSHG</sequence>
<protein>
    <recommendedName>
        <fullName evidence="4">Accessory factor UbiK family protein</fullName>
    </recommendedName>
</protein>
<comment type="caution">
    <text evidence="2">The sequence shown here is derived from an EMBL/GenBank/DDBJ whole genome shotgun (WGS) entry which is preliminary data.</text>
</comment>
<organism evidence="2 3">
    <name type="scientific">Asaia bogorensis NBRC 16594</name>
    <dbReference type="NCBI Taxonomy" id="1231624"/>
    <lineage>
        <taxon>Bacteria</taxon>
        <taxon>Pseudomonadati</taxon>
        <taxon>Pseudomonadota</taxon>
        <taxon>Alphaproteobacteria</taxon>
        <taxon>Acetobacterales</taxon>
        <taxon>Acetobacteraceae</taxon>
        <taxon>Asaia</taxon>
    </lineage>
</organism>
<dbReference type="InterPro" id="IPR007475">
    <property type="entry name" value="UbiK"/>
</dbReference>
<dbReference type="AlphaFoldDB" id="A0AAN4R3K5"/>
<accession>A0AAN4R3K5</accession>
<dbReference type="Pfam" id="PF04380">
    <property type="entry name" value="BMFP"/>
    <property type="match status" value="1"/>
</dbReference>
<evidence type="ECO:0000256" key="1">
    <source>
        <dbReference type="SAM" id="Coils"/>
    </source>
</evidence>
<name>A0AAN4R3K5_9PROT</name>
<evidence type="ECO:0000313" key="3">
    <source>
        <dbReference type="Proteomes" id="UP000321287"/>
    </source>
</evidence>
<dbReference type="Proteomes" id="UP000321287">
    <property type="component" value="Unassembled WGS sequence"/>
</dbReference>
<proteinExistence type="predicted"/>
<reference evidence="2 3" key="1">
    <citation type="submission" date="2019-07" db="EMBL/GenBank/DDBJ databases">
        <title>Whole genome shotgun sequence of Asaia bogorensis NBRC 16594.</title>
        <authorList>
            <person name="Hosoyama A."/>
            <person name="Uohara A."/>
            <person name="Ohji S."/>
            <person name="Ichikawa N."/>
        </authorList>
    </citation>
    <scope>NUCLEOTIDE SEQUENCE [LARGE SCALE GENOMIC DNA]</scope>
    <source>
        <strain evidence="2 3">NBRC 16594</strain>
    </source>
</reference>
<keyword evidence="1" id="KW-0175">Coiled coil</keyword>
<feature type="coiled-coil region" evidence="1">
    <location>
        <begin position="98"/>
        <end position="125"/>
    </location>
</feature>
<dbReference type="EMBL" id="BJVS01000008">
    <property type="protein sequence ID" value="GEL54513.1"/>
    <property type="molecule type" value="Genomic_DNA"/>
</dbReference>
<gene>
    <name evidence="2" type="ORF">ABO01nite_25200</name>
</gene>
<dbReference type="KEGG" id="abg:Asbog_02738"/>
<evidence type="ECO:0008006" key="4">
    <source>
        <dbReference type="Google" id="ProtNLM"/>
    </source>
</evidence>